<dbReference type="PANTHER" id="PTHR32089">
    <property type="entry name" value="METHYL-ACCEPTING CHEMOTAXIS PROTEIN MCPB"/>
    <property type="match status" value="1"/>
</dbReference>
<evidence type="ECO:0000256" key="5">
    <source>
        <dbReference type="ARBA" id="ARBA00023224"/>
    </source>
</evidence>
<dbReference type="Proteomes" id="UP001157138">
    <property type="component" value="Unassembled WGS sequence"/>
</dbReference>
<accession>A0ABQ6EZ23</accession>
<keyword evidence="4 9" id="KW-0472">Membrane</keyword>
<sequence>MYTKKMSLNVRSYNDLYTTRLGKFELHHTDVRGCSMNILALSQKQKVTLFLMVLTIGFVALAVFTSSRLTYLSEQYHRSGDISSGSISIFKTQSKILTLSSELDNLQGSQVAKAKEDIANIVTAVNQDLSFLSTLGLESYANELQKSTGDFEAAVNPWLTLRQELGFNIEEGKLGELKKLATIIEQKIAETGMVTLNSDFQAMVKSQQNYLLQPNENNLKLFNRAMGAFESMSNVYAMLDLYEKEIEQYKATFVRVSELSKQLGSVEQQLISTKMQLKTLIAAVTGELGAISDKYQSSAKHSSGQTVWSILVACIVLAVFTIAIFIMQSRSLSRSLAKTREILFKLSEGDLSRRMQLTKNPNDEFNRLASSINETCENLGELVSGVQASSEALSGNAVELNKGLDLLAHHQSEVLGQTELLASATEEVSVTTQEVSGALELVADISRNSTQSAEHGARIIAAAIGSLEEVGAILTSAAGHIQQLEDASAKVDSVMDIINGIAEQTNLLALNAAIEAARAGEQGRGFAVVADEVRSLAVRTVDAVAEISETIDTMKKESAEVIQYIGQSETSMKTGQEKGHEAMQAMHTITEKADEASHQTDLIFSSIKELVTTSQSMADSMTQISSAMKELEENNEQLRSVSQVVEERAGSLNKDCQRFTI</sequence>
<evidence type="ECO:0000256" key="1">
    <source>
        <dbReference type="ARBA" id="ARBA00004141"/>
    </source>
</evidence>
<comment type="similarity">
    <text evidence="6">Belongs to the methyl-accepting chemotaxis (MCP) protein family.</text>
</comment>
<evidence type="ECO:0000256" key="4">
    <source>
        <dbReference type="ARBA" id="ARBA00023136"/>
    </source>
</evidence>
<evidence type="ECO:0000256" key="7">
    <source>
        <dbReference type="PROSITE-ProRule" id="PRU00284"/>
    </source>
</evidence>
<dbReference type="CDD" id="cd11386">
    <property type="entry name" value="MCP_signal"/>
    <property type="match status" value="1"/>
</dbReference>
<keyword evidence="3 9" id="KW-1133">Transmembrane helix</keyword>
<gene>
    <name evidence="12" type="ORF">GCM10007938_20350</name>
</gene>
<feature type="transmembrane region" description="Helical" evidence="9">
    <location>
        <begin position="307"/>
        <end position="327"/>
    </location>
</feature>
<keyword evidence="13" id="KW-1185">Reference proteome</keyword>
<feature type="domain" description="HAMP" evidence="11">
    <location>
        <begin position="330"/>
        <end position="384"/>
    </location>
</feature>
<evidence type="ECO:0000256" key="9">
    <source>
        <dbReference type="SAM" id="Phobius"/>
    </source>
</evidence>
<evidence type="ECO:0000313" key="12">
    <source>
        <dbReference type="EMBL" id="GLT18257.1"/>
    </source>
</evidence>
<evidence type="ECO:0000259" key="11">
    <source>
        <dbReference type="PROSITE" id="PS50885"/>
    </source>
</evidence>
<keyword evidence="2 9" id="KW-0812">Transmembrane</keyword>
<comment type="caution">
    <text evidence="12">The sequence shown here is derived from an EMBL/GenBank/DDBJ whole genome shotgun (WGS) entry which is preliminary data.</text>
</comment>
<proteinExistence type="inferred from homology"/>
<dbReference type="PROSITE" id="PS50111">
    <property type="entry name" value="CHEMOTAXIS_TRANSDUC_2"/>
    <property type="match status" value="1"/>
</dbReference>
<feature type="domain" description="Methyl-accepting transducer" evidence="10">
    <location>
        <begin position="389"/>
        <end position="632"/>
    </location>
</feature>
<dbReference type="EMBL" id="BSPW01000037">
    <property type="protein sequence ID" value="GLT18257.1"/>
    <property type="molecule type" value="Genomic_DNA"/>
</dbReference>
<keyword evidence="8" id="KW-0175">Coiled coil</keyword>
<name>A0ABQ6EZ23_9VIBR</name>
<dbReference type="PANTHER" id="PTHR32089:SF119">
    <property type="entry name" value="METHYL-ACCEPTING CHEMOTAXIS PROTEIN CTPL"/>
    <property type="match status" value="1"/>
</dbReference>
<evidence type="ECO:0000259" key="10">
    <source>
        <dbReference type="PROSITE" id="PS50111"/>
    </source>
</evidence>
<protein>
    <submittedName>
        <fullName evidence="12">Methyl-accepting chemotaxis protein</fullName>
    </submittedName>
</protein>
<dbReference type="InterPro" id="IPR003660">
    <property type="entry name" value="HAMP_dom"/>
</dbReference>
<dbReference type="SMART" id="SM00304">
    <property type="entry name" value="HAMP"/>
    <property type="match status" value="1"/>
</dbReference>
<evidence type="ECO:0000313" key="13">
    <source>
        <dbReference type="Proteomes" id="UP001157138"/>
    </source>
</evidence>
<organism evidence="12 13">
    <name type="scientific">Vibrio zhanjiangensis</name>
    <dbReference type="NCBI Taxonomy" id="1046128"/>
    <lineage>
        <taxon>Bacteria</taxon>
        <taxon>Pseudomonadati</taxon>
        <taxon>Pseudomonadota</taxon>
        <taxon>Gammaproteobacteria</taxon>
        <taxon>Vibrionales</taxon>
        <taxon>Vibrionaceae</taxon>
        <taxon>Vibrio</taxon>
    </lineage>
</organism>
<dbReference type="Gene3D" id="1.10.287.950">
    <property type="entry name" value="Methyl-accepting chemotaxis protein"/>
    <property type="match status" value="1"/>
</dbReference>
<dbReference type="SUPFAM" id="SSF58104">
    <property type="entry name" value="Methyl-accepting chemotaxis protein (MCP) signaling domain"/>
    <property type="match status" value="1"/>
</dbReference>
<feature type="coiled-coil region" evidence="8">
    <location>
        <begin position="621"/>
        <end position="648"/>
    </location>
</feature>
<comment type="subcellular location">
    <subcellularLocation>
        <location evidence="1">Membrane</location>
        <topology evidence="1">Multi-pass membrane protein</topology>
    </subcellularLocation>
</comment>
<reference evidence="13" key="1">
    <citation type="journal article" date="2019" name="Int. J. Syst. Evol. Microbiol.">
        <title>The Global Catalogue of Microorganisms (GCM) 10K type strain sequencing project: providing services to taxonomists for standard genome sequencing and annotation.</title>
        <authorList>
            <consortium name="The Broad Institute Genomics Platform"/>
            <consortium name="The Broad Institute Genome Sequencing Center for Infectious Disease"/>
            <person name="Wu L."/>
            <person name="Ma J."/>
        </authorList>
    </citation>
    <scope>NUCLEOTIDE SEQUENCE [LARGE SCALE GENOMIC DNA]</scope>
    <source>
        <strain evidence="13">NBRC 108723</strain>
    </source>
</reference>
<feature type="coiled-coil region" evidence="8">
    <location>
        <begin position="232"/>
        <end position="259"/>
    </location>
</feature>
<feature type="transmembrane region" description="Helical" evidence="9">
    <location>
        <begin position="47"/>
        <end position="65"/>
    </location>
</feature>
<evidence type="ECO:0000256" key="8">
    <source>
        <dbReference type="SAM" id="Coils"/>
    </source>
</evidence>
<dbReference type="Pfam" id="PF00015">
    <property type="entry name" value="MCPsignal"/>
    <property type="match status" value="1"/>
</dbReference>
<keyword evidence="5 7" id="KW-0807">Transducer</keyword>
<evidence type="ECO:0000256" key="6">
    <source>
        <dbReference type="ARBA" id="ARBA00029447"/>
    </source>
</evidence>
<evidence type="ECO:0000256" key="3">
    <source>
        <dbReference type="ARBA" id="ARBA00022989"/>
    </source>
</evidence>
<evidence type="ECO:0000256" key="2">
    <source>
        <dbReference type="ARBA" id="ARBA00022692"/>
    </source>
</evidence>
<dbReference type="PROSITE" id="PS50885">
    <property type="entry name" value="HAMP"/>
    <property type="match status" value="1"/>
</dbReference>
<dbReference type="SMART" id="SM00283">
    <property type="entry name" value="MA"/>
    <property type="match status" value="1"/>
</dbReference>
<dbReference type="InterPro" id="IPR004089">
    <property type="entry name" value="MCPsignal_dom"/>
</dbReference>